<sequence>MMNEEVLRLLVSYGPGIIFAVTFTSCIALPVPASLVMLGAGALAAAGDMPFWGLLVSAYVGAVLGDIAGYGLAILLEGALKDRLRPGPRTLALTQEARRRLLAHGGKTVFLSRWLLSPLGPYVNFAAGAARMPMRQFLPSSAAGEVIWVGFYLGIGHAAARHLPKVTEIASNVAGLILAGAVACGILFVLHLRLRRSRRRGDSLPES</sequence>
<accession>A0A418SDS4</accession>
<evidence type="ECO:0000256" key="3">
    <source>
        <dbReference type="ARBA" id="ARBA00022692"/>
    </source>
</evidence>
<gene>
    <name evidence="7" type="primary">yabI</name>
    <name evidence="7" type="ORF">PSAL_006570</name>
</gene>
<dbReference type="EMBL" id="CP060436">
    <property type="protein sequence ID" value="QPM89438.1"/>
    <property type="molecule type" value="Genomic_DNA"/>
</dbReference>
<dbReference type="RefSeq" id="WP_119839873.1">
    <property type="nucleotide sequence ID" value="NZ_CP060436.1"/>
</dbReference>
<evidence type="ECO:0000256" key="2">
    <source>
        <dbReference type="ARBA" id="ARBA00022475"/>
    </source>
</evidence>
<evidence type="ECO:0000256" key="5">
    <source>
        <dbReference type="ARBA" id="ARBA00023136"/>
    </source>
</evidence>
<keyword evidence="5" id="KW-0472">Membrane</keyword>
<keyword evidence="2" id="KW-1003">Cell membrane</keyword>
<keyword evidence="4" id="KW-1133">Transmembrane helix</keyword>
<dbReference type="Pfam" id="PF09335">
    <property type="entry name" value="VTT_dom"/>
    <property type="match status" value="1"/>
</dbReference>
<dbReference type="AlphaFoldDB" id="A0A418SDS4"/>
<dbReference type="GO" id="GO:0005886">
    <property type="term" value="C:plasma membrane"/>
    <property type="evidence" value="ECO:0007669"/>
    <property type="project" value="UniProtKB-SubCell"/>
</dbReference>
<evidence type="ECO:0000256" key="4">
    <source>
        <dbReference type="ARBA" id="ARBA00022989"/>
    </source>
</evidence>
<dbReference type="InterPro" id="IPR032816">
    <property type="entry name" value="VTT_dom"/>
</dbReference>
<dbReference type="PANTHER" id="PTHR42709:SF6">
    <property type="entry name" value="UNDECAPRENYL PHOSPHATE TRANSPORTER A"/>
    <property type="match status" value="1"/>
</dbReference>
<reference evidence="7 8" key="1">
    <citation type="submission" date="2020-08" db="EMBL/GenBank/DDBJ databases">
        <title>Genome sequence of Rhodobacteraceae bacterium Lw-13e.</title>
        <authorList>
            <person name="Poehlein A."/>
            <person name="Wolter L."/>
            <person name="Daniel R."/>
            <person name="Brinkhoff T."/>
        </authorList>
    </citation>
    <scope>NUCLEOTIDE SEQUENCE [LARGE SCALE GENOMIC DNA]</scope>
    <source>
        <strain evidence="7 8">Lw-13e</strain>
    </source>
</reference>
<feature type="domain" description="VTT" evidence="6">
    <location>
        <begin position="31"/>
        <end position="157"/>
    </location>
</feature>
<proteinExistence type="predicted"/>
<organism evidence="7 8">
    <name type="scientific">Pseudooceanicola algae</name>
    <dbReference type="NCBI Taxonomy" id="1537215"/>
    <lineage>
        <taxon>Bacteria</taxon>
        <taxon>Pseudomonadati</taxon>
        <taxon>Pseudomonadota</taxon>
        <taxon>Alphaproteobacteria</taxon>
        <taxon>Rhodobacterales</taxon>
        <taxon>Paracoccaceae</taxon>
        <taxon>Pseudooceanicola</taxon>
    </lineage>
</organism>
<keyword evidence="3" id="KW-0812">Transmembrane</keyword>
<evidence type="ECO:0000256" key="1">
    <source>
        <dbReference type="ARBA" id="ARBA00004651"/>
    </source>
</evidence>
<comment type="subcellular location">
    <subcellularLocation>
        <location evidence="1">Cell membrane</location>
        <topology evidence="1">Multi-pass membrane protein</topology>
    </subcellularLocation>
</comment>
<evidence type="ECO:0000313" key="7">
    <source>
        <dbReference type="EMBL" id="QPM89438.1"/>
    </source>
</evidence>
<dbReference type="PANTHER" id="PTHR42709">
    <property type="entry name" value="ALKALINE PHOSPHATASE LIKE PROTEIN"/>
    <property type="match status" value="1"/>
</dbReference>
<dbReference type="Proteomes" id="UP000283786">
    <property type="component" value="Chromosome"/>
</dbReference>
<evidence type="ECO:0000259" key="6">
    <source>
        <dbReference type="Pfam" id="PF09335"/>
    </source>
</evidence>
<name>A0A418SDS4_9RHOB</name>
<protein>
    <submittedName>
        <fullName evidence="7">Inner membrane protein YabI</fullName>
    </submittedName>
</protein>
<evidence type="ECO:0000313" key="8">
    <source>
        <dbReference type="Proteomes" id="UP000283786"/>
    </source>
</evidence>
<dbReference type="KEGG" id="palw:PSAL_006570"/>
<keyword evidence="8" id="KW-1185">Reference proteome</keyword>
<dbReference type="InterPro" id="IPR051311">
    <property type="entry name" value="DedA_domain"/>
</dbReference>
<dbReference type="OrthoDB" id="9782291at2"/>